<dbReference type="Proteomes" id="UP001415857">
    <property type="component" value="Unassembled WGS sequence"/>
</dbReference>
<comment type="caution">
    <text evidence="2">The sequence shown here is derived from an EMBL/GenBank/DDBJ whole genome shotgun (WGS) entry which is preliminary data.</text>
</comment>
<dbReference type="GO" id="GO:0009506">
    <property type="term" value="C:plasmodesma"/>
    <property type="evidence" value="ECO:0007669"/>
    <property type="project" value="TreeGrafter"/>
</dbReference>
<organism evidence="2 3">
    <name type="scientific">Liquidambar formosana</name>
    <name type="common">Formosan gum</name>
    <dbReference type="NCBI Taxonomy" id="63359"/>
    <lineage>
        <taxon>Eukaryota</taxon>
        <taxon>Viridiplantae</taxon>
        <taxon>Streptophyta</taxon>
        <taxon>Embryophyta</taxon>
        <taxon>Tracheophyta</taxon>
        <taxon>Spermatophyta</taxon>
        <taxon>Magnoliopsida</taxon>
        <taxon>eudicotyledons</taxon>
        <taxon>Gunneridae</taxon>
        <taxon>Pentapetalae</taxon>
        <taxon>Saxifragales</taxon>
        <taxon>Altingiaceae</taxon>
        <taxon>Liquidambar</taxon>
    </lineage>
</organism>
<protein>
    <submittedName>
        <fullName evidence="2">Uncharacterized protein</fullName>
    </submittedName>
</protein>
<evidence type="ECO:0000313" key="2">
    <source>
        <dbReference type="EMBL" id="KAK9271535.1"/>
    </source>
</evidence>
<accession>A0AAP0NGR5</accession>
<dbReference type="GO" id="GO:0006457">
    <property type="term" value="P:protein folding"/>
    <property type="evidence" value="ECO:0007669"/>
    <property type="project" value="TreeGrafter"/>
</dbReference>
<dbReference type="InterPro" id="IPR040400">
    <property type="entry name" value="BAG5/6/7/8"/>
</dbReference>
<keyword evidence="1" id="KW-0143">Chaperone</keyword>
<dbReference type="PANTHER" id="PTHR33322">
    <property type="entry name" value="BAG DOMAIN CONTAINING PROTEIN, EXPRESSED"/>
    <property type="match status" value="1"/>
</dbReference>
<evidence type="ECO:0000313" key="3">
    <source>
        <dbReference type="Proteomes" id="UP001415857"/>
    </source>
</evidence>
<name>A0AAP0NGR5_LIQFO</name>
<keyword evidence="3" id="KW-1185">Reference proteome</keyword>
<gene>
    <name evidence="2" type="ORF">L1049_001895</name>
</gene>
<evidence type="ECO:0000256" key="1">
    <source>
        <dbReference type="ARBA" id="ARBA00023186"/>
    </source>
</evidence>
<reference evidence="2 3" key="1">
    <citation type="journal article" date="2024" name="Plant J.">
        <title>Genome sequences and population genomics reveal climatic adaptation and genomic divergence between two closely related sweetgum species.</title>
        <authorList>
            <person name="Xu W.Q."/>
            <person name="Ren C.Q."/>
            <person name="Zhang X.Y."/>
            <person name="Comes H.P."/>
            <person name="Liu X.H."/>
            <person name="Li Y.G."/>
            <person name="Kettle C.J."/>
            <person name="Jalonen R."/>
            <person name="Gaisberger H."/>
            <person name="Ma Y.Z."/>
            <person name="Qiu Y.X."/>
        </authorList>
    </citation>
    <scope>NUCLEOTIDE SEQUENCE [LARGE SCALE GENOMIC DNA]</scope>
    <source>
        <strain evidence="2">Hangzhou</strain>
    </source>
</reference>
<dbReference type="EMBL" id="JBBPBK010000013">
    <property type="protein sequence ID" value="KAK9271535.1"/>
    <property type="molecule type" value="Genomic_DNA"/>
</dbReference>
<dbReference type="PANTHER" id="PTHR33322:SF18">
    <property type="entry name" value="BAG FAMILY MOLECULAR CHAPERONE REGULATOR 8, CHLOROPLASTIC"/>
    <property type="match status" value="1"/>
</dbReference>
<proteinExistence type="predicted"/>
<sequence length="59" mass="6790">MDLLLKLDSIQGGDPMIRDGKRSISRDLLRFLEFVDGVSVKRHQLSTKAMKTVRFGREK</sequence>
<dbReference type="AlphaFoldDB" id="A0AAP0NGR5"/>